<evidence type="ECO:0000256" key="3">
    <source>
        <dbReference type="ARBA" id="ARBA00023143"/>
    </source>
</evidence>
<dbReference type="EMBL" id="RJUL01000007">
    <property type="protein sequence ID" value="ROQ24330.1"/>
    <property type="molecule type" value="Genomic_DNA"/>
</dbReference>
<dbReference type="GO" id="GO:0035438">
    <property type="term" value="F:cyclic-di-GMP binding"/>
    <property type="evidence" value="ECO:0007669"/>
    <property type="project" value="InterPro"/>
</dbReference>
<accession>A0A3N1PBW0</accession>
<feature type="domain" description="Type III secretion system flagellar brake protein YcgR PilZN" evidence="5">
    <location>
        <begin position="38"/>
        <end position="126"/>
    </location>
</feature>
<evidence type="ECO:0000313" key="6">
    <source>
        <dbReference type="EMBL" id="ROQ24330.1"/>
    </source>
</evidence>
<evidence type="ECO:0000256" key="1">
    <source>
        <dbReference type="ARBA" id="ARBA00022636"/>
    </source>
</evidence>
<keyword evidence="1" id="KW-0973">c-di-GMP</keyword>
<proteinExistence type="predicted"/>
<sequence length="247" mass="27199">MPQAATGSPRRNAGQAFIQNATVTTVNSTDAFAMIEHGGALDLHITTPVGSQYHCSTVLIGKHGTRCLLLEVPDIPADDFNYFFQDGFWINVRAISPRGEGAELHFRSQLLHQVKDPLPMLLLSVPTSVKVTQLRKEPRFEVKLPGKVILESHKSDCELRDLSKSGCRFVTPPLGRTFQLGDQLTLSIFANSQKTQVFAPLQGSVCNLQRSLHYALYGLKFDEEGANAARALLNRLKFNGSKLTLPA</sequence>
<dbReference type="InterPro" id="IPR012349">
    <property type="entry name" value="Split_barrel_FMN-bd"/>
</dbReference>
<dbReference type="InterPro" id="IPR009875">
    <property type="entry name" value="PilZ_domain"/>
</dbReference>
<keyword evidence="7" id="KW-1185">Reference proteome</keyword>
<evidence type="ECO:0000259" key="4">
    <source>
        <dbReference type="Pfam" id="PF07238"/>
    </source>
</evidence>
<comment type="caution">
    <text evidence="6">The sequence shown here is derived from an EMBL/GenBank/DDBJ whole genome shotgun (WGS) entry which is preliminary data.</text>
</comment>
<evidence type="ECO:0000256" key="2">
    <source>
        <dbReference type="ARBA" id="ARBA00022741"/>
    </source>
</evidence>
<dbReference type="RefSeq" id="WP_123422036.1">
    <property type="nucleotide sequence ID" value="NZ_RJUL01000007.1"/>
</dbReference>
<dbReference type="Gene3D" id="2.30.110.10">
    <property type="entry name" value="Electron Transport, Fmn-binding Protein, Chain A"/>
    <property type="match status" value="1"/>
</dbReference>
<keyword evidence="6" id="KW-0969">Cilium</keyword>
<name>A0A3N1PBW0_9GAMM</name>
<dbReference type="Proteomes" id="UP000268033">
    <property type="component" value="Unassembled WGS sequence"/>
</dbReference>
<dbReference type="Pfam" id="PF12945">
    <property type="entry name" value="PilZNR"/>
    <property type="match status" value="1"/>
</dbReference>
<dbReference type="STRING" id="584787.GCA_001247655_00594"/>
<protein>
    <submittedName>
        <fullName evidence="6">Flagellar protein YcgR</fullName>
    </submittedName>
</protein>
<keyword evidence="2" id="KW-0547">Nucleotide-binding</keyword>
<dbReference type="AlphaFoldDB" id="A0A3N1PBW0"/>
<dbReference type="InterPro" id="IPR009926">
    <property type="entry name" value="T3SS_YcgR_PilZN"/>
</dbReference>
<keyword evidence="3" id="KW-0975">Bacterial flagellum</keyword>
<evidence type="ECO:0000313" key="7">
    <source>
        <dbReference type="Proteomes" id="UP000268033"/>
    </source>
</evidence>
<evidence type="ECO:0000259" key="5">
    <source>
        <dbReference type="Pfam" id="PF12945"/>
    </source>
</evidence>
<feature type="domain" description="PilZ" evidence="4">
    <location>
        <begin position="133"/>
        <end position="237"/>
    </location>
</feature>
<gene>
    <name evidence="6" type="ORF">EDC28_107212</name>
</gene>
<dbReference type="Pfam" id="PF07238">
    <property type="entry name" value="PilZ"/>
    <property type="match status" value="1"/>
</dbReference>
<organism evidence="6 7">
    <name type="scientific">Gallaecimonas pentaromativorans</name>
    <dbReference type="NCBI Taxonomy" id="584787"/>
    <lineage>
        <taxon>Bacteria</taxon>
        <taxon>Pseudomonadati</taxon>
        <taxon>Pseudomonadota</taxon>
        <taxon>Gammaproteobacteria</taxon>
        <taxon>Enterobacterales</taxon>
        <taxon>Gallaecimonadaceae</taxon>
        <taxon>Gallaecimonas</taxon>
    </lineage>
</organism>
<reference evidence="6 7" key="1">
    <citation type="submission" date="2018-11" db="EMBL/GenBank/DDBJ databases">
        <title>Genomic Encyclopedia of Type Strains, Phase IV (KMG-IV): sequencing the most valuable type-strain genomes for metagenomic binning, comparative biology and taxonomic classification.</title>
        <authorList>
            <person name="Goeker M."/>
        </authorList>
    </citation>
    <scope>NUCLEOTIDE SEQUENCE [LARGE SCALE GENOMIC DNA]</scope>
    <source>
        <strain evidence="6 7">DSM 21945</strain>
    </source>
</reference>
<dbReference type="SUPFAM" id="SSF141371">
    <property type="entry name" value="PilZ domain-like"/>
    <property type="match status" value="2"/>
</dbReference>
<keyword evidence="6" id="KW-0966">Cell projection</keyword>
<dbReference type="Gene3D" id="2.40.10.220">
    <property type="entry name" value="predicted glycosyltransferase like domains"/>
    <property type="match status" value="1"/>
</dbReference>
<keyword evidence="6" id="KW-0282">Flagellum</keyword>